<feature type="region of interest" description="Disordered" evidence="3">
    <location>
        <begin position="77"/>
        <end position="102"/>
    </location>
</feature>
<dbReference type="Gene3D" id="2.120.10.80">
    <property type="entry name" value="Kelch-type beta propeller"/>
    <property type="match status" value="1"/>
</dbReference>
<dbReference type="InterPro" id="IPR001810">
    <property type="entry name" value="F-box_dom"/>
</dbReference>
<evidence type="ECO:0000256" key="2">
    <source>
        <dbReference type="ARBA" id="ARBA00022737"/>
    </source>
</evidence>
<evidence type="ECO:0000256" key="3">
    <source>
        <dbReference type="SAM" id="MobiDB-lite"/>
    </source>
</evidence>
<keyword evidence="2" id="KW-0677">Repeat</keyword>
<accession>A0A7S2DNE4</accession>
<dbReference type="Pfam" id="PF24681">
    <property type="entry name" value="Kelch_KLHDC2_KLHL20_DRC7"/>
    <property type="match status" value="1"/>
</dbReference>
<dbReference type="InterPro" id="IPR006652">
    <property type="entry name" value="Kelch_1"/>
</dbReference>
<dbReference type="PANTHER" id="PTHR46344">
    <property type="entry name" value="OS02G0202900 PROTEIN"/>
    <property type="match status" value="1"/>
</dbReference>
<protein>
    <recommendedName>
        <fullName evidence="4">F-box domain-containing protein</fullName>
    </recommendedName>
</protein>
<dbReference type="Pfam" id="PF00646">
    <property type="entry name" value="F-box"/>
    <property type="match status" value="1"/>
</dbReference>
<dbReference type="InterPro" id="IPR015915">
    <property type="entry name" value="Kelch-typ_b-propeller"/>
</dbReference>
<evidence type="ECO:0000259" key="4">
    <source>
        <dbReference type="Pfam" id="PF00646"/>
    </source>
</evidence>
<evidence type="ECO:0000313" key="5">
    <source>
        <dbReference type="EMBL" id="CAD9459155.1"/>
    </source>
</evidence>
<sequence length="418" mass="45375">MAKSLTDNQMIPSAMETAFQIQDLVTMFLHRVPHVDHENISRVCSQWRNIVTDNSGFLQWRRESEWDEPLLLVFKATEVEDEDDDDDEDNSDSEDEVDEGFQSVVRLVDPGTGRWRSVAPLPQPRLDHCSAFVGGALYTIGGCDASYKPQGYVHRYDVMTDTWTECAPLNEVRTGACCGVVGGGIVVAGGWCGGSHLSSVEFYDPQTNTWEFREPMSSARGWANACVLPGAKGFEIKSTDRLCMLGGVADDVGSNNDFAEVYDPVKDKWTVLPRAATSVTGGRSMHPLAHPRSGLVLMGLGAGSEEESSTEFPPVTAVVLDESASSKRNTSKNPAPCWRELDGGMHEHGDKLNISKGGVSTCLALDAHRSVVLSHVADDVVNQVSLNLLLDLRSNTMTAAPWSLPMAGTGLSCAVVRL</sequence>
<feature type="domain" description="F-box" evidence="4">
    <location>
        <begin position="23"/>
        <end position="54"/>
    </location>
</feature>
<dbReference type="SUPFAM" id="SSF117281">
    <property type="entry name" value="Kelch motif"/>
    <property type="match status" value="1"/>
</dbReference>
<dbReference type="SMART" id="SM00612">
    <property type="entry name" value="Kelch"/>
    <property type="match status" value="3"/>
</dbReference>
<feature type="compositionally biased region" description="Acidic residues" evidence="3">
    <location>
        <begin position="79"/>
        <end position="99"/>
    </location>
</feature>
<dbReference type="PANTHER" id="PTHR46344:SF27">
    <property type="entry name" value="KELCH REPEAT SUPERFAMILY PROTEIN"/>
    <property type="match status" value="1"/>
</dbReference>
<reference evidence="5" key="1">
    <citation type="submission" date="2021-01" db="EMBL/GenBank/DDBJ databases">
        <authorList>
            <person name="Corre E."/>
            <person name="Pelletier E."/>
            <person name="Niang G."/>
            <person name="Scheremetjew M."/>
            <person name="Finn R."/>
            <person name="Kale V."/>
            <person name="Holt S."/>
            <person name="Cochrane G."/>
            <person name="Meng A."/>
            <person name="Brown T."/>
            <person name="Cohen L."/>
        </authorList>
    </citation>
    <scope>NUCLEOTIDE SEQUENCE</scope>
    <source>
        <strain evidence="5">CCMP1381</strain>
    </source>
</reference>
<name>A0A7S2DNE4_9STRA</name>
<gene>
    <name evidence="5" type="ORF">DSPE1174_LOCUS23884</name>
</gene>
<evidence type="ECO:0000256" key="1">
    <source>
        <dbReference type="ARBA" id="ARBA00022441"/>
    </source>
</evidence>
<dbReference type="EMBL" id="HBGS01046104">
    <property type="protein sequence ID" value="CAD9459155.1"/>
    <property type="molecule type" value="Transcribed_RNA"/>
</dbReference>
<organism evidence="5">
    <name type="scientific">Octactis speculum</name>
    <dbReference type="NCBI Taxonomy" id="3111310"/>
    <lineage>
        <taxon>Eukaryota</taxon>
        <taxon>Sar</taxon>
        <taxon>Stramenopiles</taxon>
        <taxon>Ochrophyta</taxon>
        <taxon>Dictyochophyceae</taxon>
        <taxon>Dictyochales</taxon>
        <taxon>Dictyochaceae</taxon>
        <taxon>Octactis</taxon>
    </lineage>
</organism>
<dbReference type="AlphaFoldDB" id="A0A7S2DNE4"/>
<keyword evidence="1" id="KW-0880">Kelch repeat</keyword>
<proteinExistence type="predicted"/>